<dbReference type="SUPFAM" id="SSF56300">
    <property type="entry name" value="Metallo-dependent phosphatases"/>
    <property type="match status" value="1"/>
</dbReference>
<organism evidence="2 3">
    <name type="scientific">Plebeiibacterium sediminum</name>
    <dbReference type="NCBI Taxonomy" id="2992112"/>
    <lineage>
        <taxon>Bacteria</taxon>
        <taxon>Pseudomonadati</taxon>
        <taxon>Bacteroidota</taxon>
        <taxon>Bacteroidia</taxon>
        <taxon>Marinilabiliales</taxon>
        <taxon>Marinilabiliaceae</taxon>
        <taxon>Plebeiibacterium</taxon>
    </lineage>
</organism>
<proteinExistence type="predicted"/>
<dbReference type="Gene3D" id="3.60.21.10">
    <property type="match status" value="1"/>
</dbReference>
<dbReference type="PANTHER" id="PTHR37844">
    <property type="entry name" value="SER/THR PROTEIN PHOSPHATASE SUPERFAMILY (AFU_ORTHOLOGUE AFUA_1G14840)"/>
    <property type="match status" value="1"/>
</dbReference>
<comment type="caution">
    <text evidence="2">The sequence shown here is derived from an EMBL/GenBank/DDBJ whole genome shotgun (WGS) entry which is preliminary data.</text>
</comment>
<dbReference type="PANTHER" id="PTHR37844:SF1">
    <property type="entry name" value="CALCINEURIN-LIKE PHOSPHOESTERASE DOMAIN-CONTAINING PROTEIN"/>
    <property type="match status" value="1"/>
</dbReference>
<reference evidence="2" key="1">
    <citation type="submission" date="2022-10" db="EMBL/GenBank/DDBJ databases">
        <authorList>
            <person name="Yu W.X."/>
        </authorList>
    </citation>
    <scope>NUCLEOTIDE SEQUENCE</scope>
    <source>
        <strain evidence="2">AAT</strain>
    </source>
</reference>
<dbReference type="InterPro" id="IPR004843">
    <property type="entry name" value="Calcineurin-like_PHP"/>
</dbReference>
<protein>
    <submittedName>
        <fullName evidence="2">Metallophosphoesterase</fullName>
    </submittedName>
</protein>
<name>A0AAE3M6B4_9BACT</name>
<dbReference type="GO" id="GO:0016787">
    <property type="term" value="F:hydrolase activity"/>
    <property type="evidence" value="ECO:0007669"/>
    <property type="project" value="InterPro"/>
</dbReference>
<evidence type="ECO:0000259" key="1">
    <source>
        <dbReference type="Pfam" id="PF00149"/>
    </source>
</evidence>
<feature type="domain" description="Calcineurin-like phosphoesterase" evidence="1">
    <location>
        <begin position="5"/>
        <end position="217"/>
    </location>
</feature>
<dbReference type="Proteomes" id="UP001209229">
    <property type="component" value="Unassembled WGS sequence"/>
</dbReference>
<gene>
    <name evidence="2" type="ORF">OM075_16075</name>
</gene>
<dbReference type="InterPro" id="IPR029052">
    <property type="entry name" value="Metallo-depent_PP-like"/>
</dbReference>
<dbReference type="EMBL" id="JAPDPJ010000041">
    <property type="protein sequence ID" value="MCW3787994.1"/>
    <property type="molecule type" value="Genomic_DNA"/>
</dbReference>
<accession>A0AAE3M6B4</accession>
<evidence type="ECO:0000313" key="2">
    <source>
        <dbReference type="EMBL" id="MCW3787994.1"/>
    </source>
</evidence>
<evidence type="ECO:0000313" key="3">
    <source>
        <dbReference type="Proteomes" id="UP001209229"/>
    </source>
</evidence>
<sequence length="253" mass="29722">MVIQYCSDLHLEFFQNNMYLHKNPINPVGDILVLAGDITYWGKKHFKHSFFDYISEHFKAVYYVPGNHEFYTGKDLRIIDKPVFVSIRENIWMVNNTSIAIEGVEFFFSTLWSRIPVDKSLYIENNVSDFYKIKYHGKALNTDIFNGLHEKSIAFLMQSILNSNASKKIIVTHHVPSQLCNPEKYKTSIINPAFVSELHTLIYDLDVDYWIYGHHHDNMPEKEINRTKLVTNQLGYVHLGEHHEFKNFANFEI</sequence>
<dbReference type="AlphaFoldDB" id="A0AAE3M6B4"/>
<keyword evidence="3" id="KW-1185">Reference proteome</keyword>
<dbReference type="RefSeq" id="WP_301191556.1">
    <property type="nucleotide sequence ID" value="NZ_JAPDPJ010000041.1"/>
</dbReference>
<dbReference type="Pfam" id="PF00149">
    <property type="entry name" value="Metallophos"/>
    <property type="match status" value="1"/>
</dbReference>